<reference evidence="8" key="1">
    <citation type="submission" date="2023-08" db="EMBL/GenBank/DDBJ databases">
        <authorList>
            <person name="Messyasz A."/>
            <person name="Mannisto M.K."/>
            <person name="Kerkhof L.J."/>
            <person name="Haggblom M."/>
        </authorList>
    </citation>
    <scope>NUCLEOTIDE SEQUENCE</scope>
    <source>
        <strain evidence="8">M8UP23</strain>
    </source>
</reference>
<evidence type="ECO:0000259" key="6">
    <source>
        <dbReference type="Pfam" id="PF02518"/>
    </source>
</evidence>
<evidence type="ECO:0000256" key="4">
    <source>
        <dbReference type="SAM" id="MobiDB-lite"/>
    </source>
</evidence>
<evidence type="ECO:0000313" key="8">
    <source>
        <dbReference type="EMBL" id="XCB28356.1"/>
    </source>
</evidence>
<dbReference type="KEGG" id="temp:RBB75_08545"/>
<feature type="transmembrane region" description="Helical" evidence="5">
    <location>
        <begin position="15"/>
        <end position="32"/>
    </location>
</feature>
<feature type="domain" description="Signal transduction histidine kinase subgroup 3 dimerisation and phosphoacceptor" evidence="7">
    <location>
        <begin position="183"/>
        <end position="249"/>
    </location>
</feature>
<evidence type="ECO:0000256" key="5">
    <source>
        <dbReference type="SAM" id="Phobius"/>
    </source>
</evidence>
<feature type="transmembrane region" description="Helical" evidence="5">
    <location>
        <begin position="109"/>
        <end position="129"/>
    </location>
</feature>
<accession>A0AAU7ZH77</accession>
<keyword evidence="2 8" id="KW-0418">Kinase</keyword>
<gene>
    <name evidence="8" type="ORF">RBB75_08545</name>
</gene>
<name>A0AAU7ZH77_9BACT</name>
<dbReference type="CDD" id="cd16917">
    <property type="entry name" value="HATPase_UhpB-NarQ-NarX-like"/>
    <property type="match status" value="1"/>
</dbReference>
<dbReference type="Pfam" id="PF02518">
    <property type="entry name" value="HATPase_c"/>
    <property type="match status" value="1"/>
</dbReference>
<sequence length="390" mass="43128">MSTTDNTSKRHTRNWAWLWLAYVGFLFINPILEPSPRLWIGTLAVFAAFLALFTGYVRSTDEGRPTRYWMIAATFALGLITFPWNGGGSTFFVYAAAFLPFSIESKRRVLSLFLLEALFIAAEGALFNAPHRSLYIGWPNVFIAIFLVFLIGGGNILFAEQKRADCKLRLAQEENAALAAVAERERIARDLHDVLGHTLSVIVLKAELAGRLIESDPRRAVREIADVEATARTALSEVREAIGGYRSQGLTAEMERTRKTLQSAGVALSCESPVPQLNAPEETVLCLTVREAVTNIVRHAKATQCRIRFDRSEDGYHSLLITDDGNQPRIREGNGLRGMRERVQSLGGRLSITTSPGVTILIELPHTPNTQSDLTSSTHSSEIKAPFVTT</sequence>
<keyword evidence="1" id="KW-0808">Transferase</keyword>
<dbReference type="Gene3D" id="1.20.5.1930">
    <property type="match status" value="1"/>
</dbReference>
<keyword evidence="5" id="KW-0812">Transmembrane</keyword>
<dbReference type="PANTHER" id="PTHR24421">
    <property type="entry name" value="NITRATE/NITRITE SENSOR PROTEIN NARX-RELATED"/>
    <property type="match status" value="1"/>
</dbReference>
<evidence type="ECO:0000256" key="2">
    <source>
        <dbReference type="ARBA" id="ARBA00022777"/>
    </source>
</evidence>
<dbReference type="GO" id="GO:0016020">
    <property type="term" value="C:membrane"/>
    <property type="evidence" value="ECO:0007669"/>
    <property type="project" value="InterPro"/>
</dbReference>
<feature type="domain" description="Histidine kinase/HSP90-like ATPase" evidence="6">
    <location>
        <begin position="285"/>
        <end position="367"/>
    </location>
</feature>
<dbReference type="InterPro" id="IPR011712">
    <property type="entry name" value="Sig_transdc_His_kin_sub3_dim/P"/>
</dbReference>
<proteinExistence type="predicted"/>
<feature type="region of interest" description="Disordered" evidence="4">
    <location>
        <begin position="368"/>
        <end position="390"/>
    </location>
</feature>
<feature type="transmembrane region" description="Helical" evidence="5">
    <location>
        <begin position="141"/>
        <end position="159"/>
    </location>
</feature>
<dbReference type="InterPro" id="IPR003594">
    <property type="entry name" value="HATPase_dom"/>
</dbReference>
<protein>
    <submittedName>
        <fullName evidence="8">Sensor histidine kinase</fullName>
    </submittedName>
</protein>
<feature type="transmembrane region" description="Helical" evidence="5">
    <location>
        <begin position="39"/>
        <end position="57"/>
    </location>
</feature>
<feature type="compositionally biased region" description="Polar residues" evidence="4">
    <location>
        <begin position="368"/>
        <end position="380"/>
    </location>
</feature>
<feature type="transmembrane region" description="Helical" evidence="5">
    <location>
        <begin position="69"/>
        <end position="97"/>
    </location>
</feature>
<dbReference type="EMBL" id="CP132932">
    <property type="protein sequence ID" value="XCB28356.1"/>
    <property type="molecule type" value="Genomic_DNA"/>
</dbReference>
<evidence type="ECO:0000256" key="3">
    <source>
        <dbReference type="ARBA" id="ARBA00023012"/>
    </source>
</evidence>
<dbReference type="InterPro" id="IPR050482">
    <property type="entry name" value="Sensor_HK_TwoCompSys"/>
</dbReference>
<keyword evidence="5" id="KW-1133">Transmembrane helix</keyword>
<dbReference type="Pfam" id="PF07730">
    <property type="entry name" value="HisKA_3"/>
    <property type="match status" value="1"/>
</dbReference>
<evidence type="ECO:0000259" key="7">
    <source>
        <dbReference type="Pfam" id="PF07730"/>
    </source>
</evidence>
<reference evidence="8" key="2">
    <citation type="journal article" date="2024" name="Environ. Microbiol.">
        <title>Genome analysis and description of Tunturibacter gen. nov. expands the diversity of Terriglobia in tundra soils.</title>
        <authorList>
            <person name="Messyasz A."/>
            <person name="Mannisto M.K."/>
            <person name="Kerkhof L.J."/>
            <person name="Haggblom M.M."/>
        </authorList>
    </citation>
    <scope>NUCLEOTIDE SEQUENCE</scope>
    <source>
        <strain evidence="8">M8UP23</strain>
    </source>
</reference>
<dbReference type="GO" id="GO:0000155">
    <property type="term" value="F:phosphorelay sensor kinase activity"/>
    <property type="evidence" value="ECO:0007669"/>
    <property type="project" value="InterPro"/>
</dbReference>
<dbReference type="AlphaFoldDB" id="A0AAU7ZH77"/>
<keyword evidence="3" id="KW-0902">Two-component regulatory system</keyword>
<evidence type="ECO:0000256" key="1">
    <source>
        <dbReference type="ARBA" id="ARBA00022679"/>
    </source>
</evidence>
<dbReference type="PANTHER" id="PTHR24421:SF63">
    <property type="entry name" value="SENSOR HISTIDINE KINASE DESK"/>
    <property type="match status" value="1"/>
</dbReference>
<organism evidence="8">
    <name type="scientific">Tunturiibacter empetritectus</name>
    <dbReference type="NCBI Taxonomy" id="3069691"/>
    <lineage>
        <taxon>Bacteria</taxon>
        <taxon>Pseudomonadati</taxon>
        <taxon>Acidobacteriota</taxon>
        <taxon>Terriglobia</taxon>
        <taxon>Terriglobales</taxon>
        <taxon>Acidobacteriaceae</taxon>
        <taxon>Tunturiibacter</taxon>
    </lineage>
</organism>
<dbReference type="SUPFAM" id="SSF55874">
    <property type="entry name" value="ATPase domain of HSP90 chaperone/DNA topoisomerase II/histidine kinase"/>
    <property type="match status" value="1"/>
</dbReference>
<keyword evidence="5" id="KW-0472">Membrane</keyword>
<dbReference type="InterPro" id="IPR036890">
    <property type="entry name" value="HATPase_C_sf"/>
</dbReference>
<dbReference type="Gene3D" id="3.30.565.10">
    <property type="entry name" value="Histidine kinase-like ATPase, C-terminal domain"/>
    <property type="match status" value="1"/>
</dbReference>
<dbReference type="RefSeq" id="WP_353070185.1">
    <property type="nucleotide sequence ID" value="NZ_CP132932.1"/>
</dbReference>
<dbReference type="GO" id="GO:0046983">
    <property type="term" value="F:protein dimerization activity"/>
    <property type="evidence" value="ECO:0007669"/>
    <property type="project" value="InterPro"/>
</dbReference>